<comment type="caution">
    <text evidence="2">The sequence shown here is derived from an EMBL/GenBank/DDBJ whole genome shotgun (WGS) entry which is preliminary data.</text>
</comment>
<evidence type="ECO:0000313" key="2">
    <source>
        <dbReference type="EMBL" id="KWX20506.1"/>
    </source>
</evidence>
<feature type="transmembrane region" description="Helical" evidence="1">
    <location>
        <begin position="78"/>
        <end position="99"/>
    </location>
</feature>
<dbReference type="STRING" id="59750.AWC31_00545"/>
<feature type="transmembrane region" description="Helical" evidence="1">
    <location>
        <begin position="111"/>
        <end position="132"/>
    </location>
</feature>
<dbReference type="EMBL" id="LGTW01000027">
    <property type="protein sequence ID" value="KWX20506.1"/>
    <property type="molecule type" value="Genomic_DNA"/>
</dbReference>
<sequence>MWYPRSWQQCSVAGAVAVGVGLAVGIPSALVPNPWFARMTAVPGWGYAAWILIAVMSAVLAATYVGDASATSTTSRRTGIVANIGSILAVGCPVCNKLVVATLGVSGALNMWAPVQPVIAAVSVSLLGWALWQRISSRRACPAPSDVGRVTQSVTAALDRP</sequence>
<keyword evidence="3" id="KW-1185">Reference proteome</keyword>
<protein>
    <submittedName>
        <fullName evidence="2">Membrane protein</fullName>
    </submittedName>
</protein>
<dbReference type="PATRIC" id="fig|59750.3.peg.4008"/>
<evidence type="ECO:0000256" key="1">
    <source>
        <dbReference type="SAM" id="Phobius"/>
    </source>
</evidence>
<dbReference type="AlphaFoldDB" id="A0A132PDU1"/>
<feature type="transmembrane region" description="Helical" evidence="1">
    <location>
        <begin position="47"/>
        <end position="66"/>
    </location>
</feature>
<accession>A0A132PDU1</accession>
<reference evidence="2 3" key="1">
    <citation type="submission" date="2015-07" db="EMBL/GenBank/DDBJ databases">
        <title>A draft genome sequence of Mycobacterium wolinskyi.</title>
        <authorList>
            <person name="de Man T.J."/>
            <person name="Perry K.A."/>
            <person name="Coulliette A.D."/>
            <person name="Jensen B."/>
            <person name="Toney N.C."/>
            <person name="Limbago B.M."/>
            <person name="Noble-Wang J."/>
        </authorList>
    </citation>
    <scope>NUCLEOTIDE SEQUENCE [LARGE SCALE GENOMIC DNA]</scope>
    <source>
        <strain evidence="2 3">CDC_01</strain>
    </source>
</reference>
<name>A0A132PDU1_9MYCO</name>
<keyword evidence="1" id="KW-0812">Transmembrane</keyword>
<gene>
    <name evidence="2" type="ORF">AFM11_30540</name>
</gene>
<proteinExistence type="predicted"/>
<dbReference type="Proteomes" id="UP000070612">
    <property type="component" value="Unassembled WGS sequence"/>
</dbReference>
<evidence type="ECO:0000313" key="3">
    <source>
        <dbReference type="Proteomes" id="UP000070612"/>
    </source>
</evidence>
<keyword evidence="1" id="KW-0472">Membrane</keyword>
<organism evidence="2 3">
    <name type="scientific">Mycolicibacterium wolinskyi</name>
    <dbReference type="NCBI Taxonomy" id="59750"/>
    <lineage>
        <taxon>Bacteria</taxon>
        <taxon>Bacillati</taxon>
        <taxon>Actinomycetota</taxon>
        <taxon>Actinomycetes</taxon>
        <taxon>Mycobacteriales</taxon>
        <taxon>Mycobacteriaceae</taxon>
        <taxon>Mycolicibacterium</taxon>
    </lineage>
</organism>
<keyword evidence="1" id="KW-1133">Transmembrane helix</keyword>